<reference evidence="1" key="1">
    <citation type="journal article" date="2013" name="BMC Genomics">
        <title>Unscrambling butterfly oogenesis.</title>
        <authorList>
            <person name="Carter J.M."/>
            <person name="Baker S.C."/>
            <person name="Pink R."/>
            <person name="Carter D.R."/>
            <person name="Collins A."/>
            <person name="Tomlin J."/>
            <person name="Gibbs M."/>
            <person name="Breuker C.J."/>
        </authorList>
    </citation>
    <scope>NUCLEOTIDE SEQUENCE</scope>
    <source>
        <tissue evidence="1">Ovary</tissue>
    </source>
</reference>
<dbReference type="AlphaFoldDB" id="S4NJZ5"/>
<reference evidence="1" key="2">
    <citation type="submission" date="2013-05" db="EMBL/GenBank/DDBJ databases">
        <authorList>
            <person name="Carter J.-M."/>
            <person name="Baker S.C."/>
            <person name="Pink R."/>
            <person name="Carter D.R.F."/>
            <person name="Collins A."/>
            <person name="Tomlin J."/>
            <person name="Gibbs M."/>
            <person name="Breuker C.J."/>
        </authorList>
    </citation>
    <scope>NUCLEOTIDE SEQUENCE</scope>
    <source>
        <tissue evidence="1">Ovary</tissue>
    </source>
</reference>
<feature type="non-terminal residue" evidence="1">
    <location>
        <position position="1"/>
    </location>
</feature>
<proteinExistence type="predicted"/>
<evidence type="ECO:0000313" key="1">
    <source>
        <dbReference type="EMBL" id="JAA79056.1"/>
    </source>
</evidence>
<organism evidence="1">
    <name type="scientific">Pararge aegeria</name>
    <name type="common">speckled wood butterfly</name>
    <dbReference type="NCBI Taxonomy" id="116150"/>
    <lineage>
        <taxon>Eukaryota</taxon>
        <taxon>Metazoa</taxon>
        <taxon>Ecdysozoa</taxon>
        <taxon>Arthropoda</taxon>
        <taxon>Hexapoda</taxon>
        <taxon>Insecta</taxon>
        <taxon>Pterygota</taxon>
        <taxon>Neoptera</taxon>
        <taxon>Endopterygota</taxon>
        <taxon>Lepidoptera</taxon>
        <taxon>Glossata</taxon>
        <taxon>Ditrysia</taxon>
        <taxon>Papilionoidea</taxon>
        <taxon>Nymphalidae</taxon>
        <taxon>Satyrinae</taxon>
        <taxon>Satyrini</taxon>
        <taxon>Parargina</taxon>
        <taxon>Pararge</taxon>
    </lineage>
</organism>
<sequence length="88" mass="9862">GRAAPPLRFEGRLDEIVLEAVLRHRDHESTGRAFEPPGAFARHPQFITGLSEYRAELRRAVPLEESRVFAGARRDGALTELAFRALLP</sequence>
<accession>S4NJZ5</accession>
<protein>
    <submittedName>
        <fullName evidence="1">Uncharacterized protein</fullName>
    </submittedName>
</protein>
<name>S4NJZ5_9NEOP</name>
<dbReference type="EMBL" id="GAIX01013504">
    <property type="protein sequence ID" value="JAA79056.1"/>
    <property type="molecule type" value="Transcribed_RNA"/>
</dbReference>
<feature type="non-terminal residue" evidence="1">
    <location>
        <position position="88"/>
    </location>
</feature>